<sequence>MNATRQFLLAGVALLACATPSLAHAQTPEEAEPQARVSDSAGEIVVTARRREETAQDVPIAISVVGGDQIDNTGSFNVGRLQQLTPTLQFYTTNPRNSAVNIRGIGAPFGLTNDGIEQGVGIYVDDVYYSRVASATFDFLDVAQIEVLRGPQGTLYGKNTTAGAINITTNQPTFDFEGKAEVSIGNLDFKQAKAAISGPLSDTLAARIAVSATDRRGTIYNVTTDRWIQSQDNIGLRGQLLWRPTDNLDITLTGDWNRQAAVCCGSVFVRTGTTQRPLNRQYAALAAAQGYTVVSTNPYDRLTDLDANLNAGNEIGGAALRIKWDVGPGTLTSITAWRYWDWQPENDRDFTGLPIVTKSQNPSQQDQYTQELRYNYTGDRFDFVVGGFAYYQRIDTQGTESHGPASSRWTLNPGNVPAGSSGCGPSVTNQLACTPSVLNGLTAINTQYLKNTSPALYGQLSWKVTDSLTIQPGVRLNYDKKDGFYQRKVFAGDGTPVVFGPTDPVTTARLSVFAPQEISPSFSDWNFSYDLTLTYKVAQDLLLYATYAKTFKSGGINQNGVPTDAQNNPILDAATVKPESVQHFEAGLKSEFWDRRATFNLAAFRTDIKNYQANVNNGQFGVLRGYLANAGKVRTQGVEADFTVQPSERFNAYVSGAYTDAKYVQFVDAPCPPELSGGTTAGAGQTPGAPGVPGALSPANCDISGQRLPGVSKWAFSFGAEVNLPSSLFDQDGQFYLGYDGSYRSDFSSNPSPSDYTWIEGYSLSNFRAGFRTDEGFNVYAWVRNAFDEDYLEQLSVGPGNTGLIVGVPGDPRTYGLTLAGRF</sequence>
<evidence type="ECO:0000256" key="5">
    <source>
        <dbReference type="ARBA" id="ARBA00022692"/>
    </source>
</evidence>
<evidence type="ECO:0000256" key="13">
    <source>
        <dbReference type="SAM" id="SignalP"/>
    </source>
</evidence>
<evidence type="ECO:0000256" key="11">
    <source>
        <dbReference type="PROSITE-ProRule" id="PRU01360"/>
    </source>
</evidence>
<keyword evidence="2 11" id="KW-0813">Transport</keyword>
<proteinExistence type="inferred from homology"/>
<evidence type="ECO:0000313" key="17">
    <source>
        <dbReference type="Proteomes" id="UP000286100"/>
    </source>
</evidence>
<feature type="chain" id="PRO_5019280803" evidence="13">
    <location>
        <begin position="26"/>
        <end position="823"/>
    </location>
</feature>
<evidence type="ECO:0000313" key="16">
    <source>
        <dbReference type="EMBL" id="RJF90191.1"/>
    </source>
</evidence>
<dbReference type="OrthoDB" id="9760333at2"/>
<dbReference type="AlphaFoldDB" id="A0A418WJG7"/>
<dbReference type="RefSeq" id="WP_119761189.1">
    <property type="nucleotide sequence ID" value="NZ_QYUM01000003.1"/>
</dbReference>
<keyword evidence="7" id="KW-0406">Ion transport</keyword>
<dbReference type="PANTHER" id="PTHR32552">
    <property type="entry name" value="FERRICHROME IRON RECEPTOR-RELATED"/>
    <property type="match status" value="1"/>
</dbReference>
<keyword evidence="6" id="KW-0408">Iron</keyword>
<evidence type="ECO:0000256" key="12">
    <source>
        <dbReference type="RuleBase" id="RU003357"/>
    </source>
</evidence>
<keyword evidence="17" id="KW-1185">Reference proteome</keyword>
<organism evidence="16 17">
    <name type="scientific">Sphingomonas cavernae</name>
    <dbReference type="NCBI Taxonomy" id="2320861"/>
    <lineage>
        <taxon>Bacteria</taxon>
        <taxon>Pseudomonadati</taxon>
        <taxon>Pseudomonadota</taxon>
        <taxon>Alphaproteobacteria</taxon>
        <taxon>Sphingomonadales</taxon>
        <taxon>Sphingomonadaceae</taxon>
        <taxon>Sphingomonas</taxon>
    </lineage>
</organism>
<comment type="similarity">
    <text evidence="11 12">Belongs to the TonB-dependent receptor family.</text>
</comment>
<feature type="domain" description="TonB-dependent receptor plug" evidence="15">
    <location>
        <begin position="55"/>
        <end position="164"/>
    </location>
</feature>
<evidence type="ECO:0000259" key="14">
    <source>
        <dbReference type="Pfam" id="PF00593"/>
    </source>
</evidence>
<evidence type="ECO:0000256" key="2">
    <source>
        <dbReference type="ARBA" id="ARBA00022448"/>
    </source>
</evidence>
<keyword evidence="10 11" id="KW-0998">Cell outer membrane</keyword>
<dbReference type="SUPFAM" id="SSF56935">
    <property type="entry name" value="Porins"/>
    <property type="match status" value="1"/>
</dbReference>
<evidence type="ECO:0000256" key="10">
    <source>
        <dbReference type="ARBA" id="ARBA00023237"/>
    </source>
</evidence>
<keyword evidence="4" id="KW-0410">Iron transport</keyword>
<keyword evidence="13" id="KW-0732">Signal</keyword>
<evidence type="ECO:0000256" key="3">
    <source>
        <dbReference type="ARBA" id="ARBA00022452"/>
    </source>
</evidence>
<evidence type="ECO:0000256" key="7">
    <source>
        <dbReference type="ARBA" id="ARBA00023065"/>
    </source>
</evidence>
<dbReference type="InterPro" id="IPR036942">
    <property type="entry name" value="Beta-barrel_TonB_sf"/>
</dbReference>
<dbReference type="PROSITE" id="PS51257">
    <property type="entry name" value="PROKAR_LIPOPROTEIN"/>
    <property type="match status" value="1"/>
</dbReference>
<dbReference type="PROSITE" id="PS52016">
    <property type="entry name" value="TONB_DEPENDENT_REC_3"/>
    <property type="match status" value="1"/>
</dbReference>
<dbReference type="InterPro" id="IPR039426">
    <property type="entry name" value="TonB-dep_rcpt-like"/>
</dbReference>
<evidence type="ECO:0000256" key="4">
    <source>
        <dbReference type="ARBA" id="ARBA00022496"/>
    </source>
</evidence>
<dbReference type="Pfam" id="PF00593">
    <property type="entry name" value="TonB_dep_Rec_b-barrel"/>
    <property type="match status" value="1"/>
</dbReference>
<keyword evidence="9 11" id="KW-0472">Membrane</keyword>
<feature type="signal peptide" evidence="13">
    <location>
        <begin position="1"/>
        <end position="25"/>
    </location>
</feature>
<dbReference type="CDD" id="cd01347">
    <property type="entry name" value="ligand_gated_channel"/>
    <property type="match status" value="1"/>
</dbReference>
<gene>
    <name evidence="16" type="ORF">D3876_07840</name>
</gene>
<evidence type="ECO:0000256" key="9">
    <source>
        <dbReference type="ARBA" id="ARBA00023136"/>
    </source>
</evidence>
<dbReference type="Gene3D" id="2.40.170.20">
    <property type="entry name" value="TonB-dependent receptor, beta-barrel domain"/>
    <property type="match status" value="1"/>
</dbReference>
<dbReference type="EMBL" id="QYUM01000003">
    <property type="protein sequence ID" value="RJF90191.1"/>
    <property type="molecule type" value="Genomic_DNA"/>
</dbReference>
<evidence type="ECO:0000259" key="15">
    <source>
        <dbReference type="Pfam" id="PF07715"/>
    </source>
</evidence>
<keyword evidence="16" id="KW-0675">Receptor</keyword>
<keyword evidence="8 12" id="KW-0798">TonB box</keyword>
<dbReference type="GO" id="GO:0009279">
    <property type="term" value="C:cell outer membrane"/>
    <property type="evidence" value="ECO:0007669"/>
    <property type="project" value="UniProtKB-SubCell"/>
</dbReference>
<reference evidence="16 17" key="1">
    <citation type="submission" date="2018-09" db="EMBL/GenBank/DDBJ databases">
        <authorList>
            <person name="Zhu H."/>
        </authorList>
    </citation>
    <scope>NUCLEOTIDE SEQUENCE [LARGE SCALE GENOMIC DNA]</scope>
    <source>
        <strain evidence="16 17">K2R01-6</strain>
    </source>
</reference>
<name>A0A418WJG7_9SPHN</name>
<feature type="domain" description="TonB-dependent receptor-like beta-barrel" evidence="14">
    <location>
        <begin position="278"/>
        <end position="785"/>
    </location>
</feature>
<dbReference type="InterPro" id="IPR012910">
    <property type="entry name" value="Plug_dom"/>
</dbReference>
<keyword evidence="3 11" id="KW-1134">Transmembrane beta strand</keyword>
<dbReference type="PANTHER" id="PTHR32552:SF81">
    <property type="entry name" value="TONB-DEPENDENT OUTER MEMBRANE RECEPTOR"/>
    <property type="match status" value="1"/>
</dbReference>
<dbReference type="Pfam" id="PF07715">
    <property type="entry name" value="Plug"/>
    <property type="match status" value="1"/>
</dbReference>
<evidence type="ECO:0000256" key="1">
    <source>
        <dbReference type="ARBA" id="ARBA00004571"/>
    </source>
</evidence>
<dbReference type="Proteomes" id="UP000286100">
    <property type="component" value="Unassembled WGS sequence"/>
</dbReference>
<comment type="subcellular location">
    <subcellularLocation>
        <location evidence="1 11">Cell outer membrane</location>
        <topology evidence="1 11">Multi-pass membrane protein</topology>
    </subcellularLocation>
</comment>
<dbReference type="InterPro" id="IPR000531">
    <property type="entry name" value="Beta-barrel_TonB"/>
</dbReference>
<accession>A0A418WJG7</accession>
<evidence type="ECO:0000256" key="6">
    <source>
        <dbReference type="ARBA" id="ARBA00023004"/>
    </source>
</evidence>
<keyword evidence="5 11" id="KW-0812">Transmembrane</keyword>
<dbReference type="GO" id="GO:0006826">
    <property type="term" value="P:iron ion transport"/>
    <property type="evidence" value="ECO:0007669"/>
    <property type="project" value="UniProtKB-KW"/>
</dbReference>
<protein>
    <submittedName>
        <fullName evidence="16">TonB-dependent receptor</fullName>
    </submittedName>
</protein>
<evidence type="ECO:0000256" key="8">
    <source>
        <dbReference type="ARBA" id="ARBA00023077"/>
    </source>
</evidence>
<comment type="caution">
    <text evidence="16">The sequence shown here is derived from an EMBL/GenBank/DDBJ whole genome shotgun (WGS) entry which is preliminary data.</text>
</comment>